<keyword evidence="9 17" id="KW-0001">2Fe-2S</keyword>
<dbReference type="InterPro" id="IPR036010">
    <property type="entry name" value="2Fe-2S_ferredoxin-like_sf"/>
</dbReference>
<dbReference type="NCBIfam" id="TIGR00384">
    <property type="entry name" value="dhsB"/>
    <property type="match status" value="1"/>
</dbReference>
<evidence type="ECO:0000256" key="10">
    <source>
        <dbReference type="ARBA" id="ARBA00022723"/>
    </source>
</evidence>
<evidence type="ECO:0000256" key="12">
    <source>
        <dbReference type="ARBA" id="ARBA00023002"/>
    </source>
</evidence>
<keyword evidence="7 17" id="KW-0004">4Fe-4S</keyword>
<reference evidence="21" key="3">
    <citation type="submission" date="2018-10" db="EMBL/GenBank/DDBJ databases">
        <authorList>
            <person name="Hovde B."/>
            <person name="Zhang X."/>
        </authorList>
    </citation>
    <scope>NUCLEOTIDE SEQUENCE [LARGE SCALE GENOMIC DNA]</scope>
    <source>
        <strain evidence="21">UTEX 25</strain>
    </source>
</reference>
<evidence type="ECO:0000256" key="7">
    <source>
        <dbReference type="ARBA" id="ARBA00022485"/>
    </source>
</evidence>
<keyword evidence="13 17" id="KW-0408">Iron</keyword>
<comment type="pathway">
    <text evidence="3 17">Carbohydrate metabolism; tricarboxylic acid cycle; fumarate from succinate (eukaryal route): step 1/1.</text>
</comment>
<dbReference type="InterPro" id="IPR017900">
    <property type="entry name" value="4Fe4S_Fe_S_CS"/>
</dbReference>
<keyword evidence="17" id="KW-0999">Mitochondrion inner membrane</keyword>
<evidence type="ECO:0000313" key="21">
    <source>
        <dbReference type="EMBL" id="RMZ53687.1"/>
    </source>
</evidence>
<dbReference type="GeneID" id="23615711"/>
<feature type="domain" description="4Fe-4S ferredoxin-type" evidence="19">
    <location>
        <begin position="175"/>
        <end position="205"/>
    </location>
</feature>
<evidence type="ECO:0000256" key="1">
    <source>
        <dbReference type="ARBA" id="ARBA00002787"/>
    </source>
</evidence>
<keyword evidence="17" id="KW-0496">Mitochondrion</keyword>
<dbReference type="InterPro" id="IPR050573">
    <property type="entry name" value="SDH/FRD_Iron-Sulfur"/>
</dbReference>
<evidence type="ECO:0000313" key="20">
    <source>
        <dbReference type="EMBL" id="KFM28845.1"/>
    </source>
</evidence>
<dbReference type="Gene3D" id="3.10.20.30">
    <property type="match status" value="1"/>
</dbReference>
<evidence type="ECO:0000256" key="11">
    <source>
        <dbReference type="ARBA" id="ARBA00022982"/>
    </source>
</evidence>
<dbReference type="PROSITE" id="PS00198">
    <property type="entry name" value="4FE4S_FER_1"/>
    <property type="match status" value="1"/>
</dbReference>
<dbReference type="PANTHER" id="PTHR11921:SF29">
    <property type="entry name" value="SUCCINATE DEHYDROGENASE [UBIQUINONE] IRON-SULFUR SUBUNIT, MITOCHONDRIAL"/>
    <property type="match status" value="1"/>
</dbReference>
<dbReference type="InterPro" id="IPR017896">
    <property type="entry name" value="4Fe4S_Fe-S-bd"/>
</dbReference>
<feature type="domain" description="2Fe-2S ferredoxin-type" evidence="18">
    <location>
        <begin position="45"/>
        <end position="131"/>
    </location>
</feature>
<comment type="cofactor">
    <cofactor evidence="17">
        <name>[4Fe-4S] cluster</name>
        <dbReference type="ChEBI" id="CHEBI:49883"/>
    </cofactor>
    <text evidence="17">Binds 1 [4Fe-4S] cluster.</text>
</comment>
<evidence type="ECO:0000313" key="22">
    <source>
        <dbReference type="Proteomes" id="UP000028924"/>
    </source>
</evidence>
<dbReference type="GO" id="GO:0006099">
    <property type="term" value="P:tricarboxylic acid cycle"/>
    <property type="evidence" value="ECO:0007669"/>
    <property type="project" value="UniProtKB-UniPathway"/>
</dbReference>
<evidence type="ECO:0000256" key="5">
    <source>
        <dbReference type="ARBA" id="ARBA00011313"/>
    </source>
</evidence>
<comment type="catalytic activity">
    <reaction evidence="16">
        <text>a quinone + succinate = fumarate + a quinol</text>
        <dbReference type="Rhea" id="RHEA:40523"/>
        <dbReference type="ChEBI" id="CHEBI:24646"/>
        <dbReference type="ChEBI" id="CHEBI:29806"/>
        <dbReference type="ChEBI" id="CHEBI:30031"/>
        <dbReference type="ChEBI" id="CHEBI:132124"/>
        <dbReference type="EC" id="1.3.5.1"/>
    </reaction>
</comment>
<evidence type="ECO:0000259" key="18">
    <source>
        <dbReference type="PROSITE" id="PS51085"/>
    </source>
</evidence>
<evidence type="ECO:0000256" key="13">
    <source>
        <dbReference type="ARBA" id="ARBA00023004"/>
    </source>
</evidence>
<dbReference type="InterPro" id="IPR001041">
    <property type="entry name" value="2Fe-2S_ferredoxin-type"/>
</dbReference>
<dbReference type="GO" id="GO:0051539">
    <property type="term" value="F:4 iron, 4 sulfur cluster binding"/>
    <property type="evidence" value="ECO:0007669"/>
    <property type="project" value="UniProtKB-KW"/>
</dbReference>
<dbReference type="InterPro" id="IPR012675">
    <property type="entry name" value="Beta-grasp_dom_sf"/>
</dbReference>
<keyword evidence="14 17" id="KW-0411">Iron-sulfur</keyword>
<sequence length="275" mass="30320">MLSLSRALARGAARAAPEIGFVRAAATSAATPAAAAKPVVEKEFLVYRWNPDDGEAPKYQTYKVDINSCGPMMLDVLLKIKDDHDSSLSLRRSCREGICGSCAMNIDGKNGLACLTKVERDPSAVTRVAPLPHMFVIRDLVVDMANFYAQYKSIKPFLLKPKPADGLEHRQTKEDRAKLDGLYECILCACCSTSCPSYWWNSDKYLGPAVLLQAYRWVIDSRDEATTQRLADLDDQFKLYRCKTIMNCATVCPKGLNPGKAIAKIKQSVAAGRAF</sequence>
<evidence type="ECO:0000256" key="17">
    <source>
        <dbReference type="RuleBase" id="RU361237"/>
    </source>
</evidence>
<reference evidence="20 22" key="1">
    <citation type="journal article" date="2014" name="BMC Genomics">
        <title>Oil accumulation mechanisms of the oleaginous microalga Chlorella protothecoides revealed through its genome, transcriptomes, and proteomes.</title>
        <authorList>
            <person name="Gao C."/>
            <person name="Wang Y."/>
            <person name="Shen Y."/>
            <person name="Yan D."/>
            <person name="He X."/>
            <person name="Dai J."/>
            <person name="Wu Q."/>
        </authorList>
    </citation>
    <scope>NUCLEOTIDE SEQUENCE [LARGE SCALE GENOMIC DNA]</scope>
    <source>
        <strain evidence="20 22">0710</strain>
    </source>
</reference>
<dbReference type="Pfam" id="PF13183">
    <property type="entry name" value="Fer4_8"/>
    <property type="match status" value="1"/>
</dbReference>
<proteinExistence type="inferred from homology"/>
<evidence type="ECO:0000256" key="4">
    <source>
        <dbReference type="ARBA" id="ARBA00009433"/>
    </source>
</evidence>
<dbReference type="GO" id="GO:0022904">
    <property type="term" value="P:respiratory electron transport chain"/>
    <property type="evidence" value="ECO:0007669"/>
    <property type="project" value="TreeGrafter"/>
</dbReference>
<dbReference type="RefSeq" id="XP_011401894.1">
    <property type="nucleotide sequence ID" value="XM_011403592.1"/>
</dbReference>
<dbReference type="PANTHER" id="PTHR11921">
    <property type="entry name" value="SUCCINATE DEHYDROGENASE IRON-SULFUR PROTEIN"/>
    <property type="match status" value="1"/>
</dbReference>
<dbReference type="EMBL" id="KL662183">
    <property type="protein sequence ID" value="KFM28845.1"/>
    <property type="molecule type" value="Genomic_DNA"/>
</dbReference>
<dbReference type="InterPro" id="IPR006058">
    <property type="entry name" value="2Fe2S_fd_BS"/>
</dbReference>
<dbReference type="EC" id="1.3.5.1" evidence="17"/>
<evidence type="ECO:0000256" key="3">
    <source>
        <dbReference type="ARBA" id="ARBA00004788"/>
    </source>
</evidence>
<dbReference type="Gene3D" id="1.10.1060.10">
    <property type="entry name" value="Alpha-helical ferredoxin"/>
    <property type="match status" value="1"/>
</dbReference>
<accession>A0A087SSZ1</accession>
<dbReference type="InterPro" id="IPR009051">
    <property type="entry name" value="Helical_ferredxn"/>
</dbReference>
<reference evidence="21" key="4">
    <citation type="submission" date="2018-11" db="EMBL/GenBank/DDBJ databases">
        <title>Characterization of plant carbon substrate utilization by Auxenochlorella protothecoides.</title>
        <authorList>
            <person name="Vogler B.W."/>
            <person name="Starkenburg S.R."/>
            <person name="Sudasinghe N."/>
            <person name="Schambach J.Y."/>
            <person name="Rollin J.A."/>
            <person name="Pattathil S."/>
            <person name="Barry A.N."/>
        </authorList>
    </citation>
    <scope>NUCLEOTIDE SEQUENCE [LARGE SCALE GENOMIC DNA]</scope>
    <source>
        <strain evidence="21">UTEX 25</strain>
    </source>
</reference>
<keyword evidence="17" id="KW-0472">Membrane</keyword>
<dbReference type="Pfam" id="PF13085">
    <property type="entry name" value="Fer2_3"/>
    <property type="match status" value="1"/>
</dbReference>
<comment type="subunit">
    <text evidence="5">Component of complex II composed of eight subunits in plants: four classical SDH subunits SDH1, SDH2, SDH3 and SDH4 (a flavoprotein (FP), an iron-sulfur protein (IP), and a cytochrome b composed of a large and a small subunit.), as well as four subunits unknown in mitochondria from bacteria and heterotrophic eukaryotes.</text>
</comment>
<dbReference type="NCBIfam" id="NF004616">
    <property type="entry name" value="PRK05950.1"/>
    <property type="match status" value="1"/>
</dbReference>
<keyword evidence="22" id="KW-1185">Reference proteome</keyword>
<dbReference type="PROSITE" id="PS51379">
    <property type="entry name" value="4FE4S_FER_2"/>
    <property type="match status" value="1"/>
</dbReference>
<dbReference type="UniPathway" id="UPA00223">
    <property type="reaction ID" value="UER01006"/>
</dbReference>
<dbReference type="PROSITE" id="PS51085">
    <property type="entry name" value="2FE2S_FER_2"/>
    <property type="match status" value="1"/>
</dbReference>
<dbReference type="KEGG" id="apro:F751_4320"/>
<evidence type="ECO:0000256" key="8">
    <source>
        <dbReference type="ARBA" id="ARBA00022532"/>
    </source>
</evidence>
<comment type="similarity">
    <text evidence="4 17">Belongs to the succinate dehydrogenase/fumarate reductase iron-sulfur protein family.</text>
</comment>
<dbReference type="FunFam" id="3.10.20.30:FF:000007">
    <property type="entry name" value="Succinate dehydrogenase [ubiquinone] iron-sulfur subunit, mitochondrial"/>
    <property type="match status" value="1"/>
</dbReference>
<protein>
    <recommendedName>
        <fullName evidence="17">Succinate dehydrogenase [ubiquinone] iron-sulfur subunit, mitochondrial</fullName>
        <ecNumber evidence="17">1.3.5.1</ecNumber>
    </recommendedName>
</protein>
<dbReference type="InterPro" id="IPR025192">
    <property type="entry name" value="Succ_DH/fum_Rdtase_N"/>
</dbReference>
<evidence type="ECO:0000256" key="6">
    <source>
        <dbReference type="ARBA" id="ARBA00022448"/>
    </source>
</evidence>
<dbReference type="InterPro" id="IPR004489">
    <property type="entry name" value="Succ_DH/fum_Rdtase_Fe-S"/>
</dbReference>
<dbReference type="AlphaFoldDB" id="A0A087SSZ1"/>
<evidence type="ECO:0000256" key="15">
    <source>
        <dbReference type="ARBA" id="ARBA00023291"/>
    </source>
</evidence>
<comment type="function">
    <text evidence="1 17">Iron-sulfur protein (IP) subunit of succinate dehydrogenase (SDH) that is involved in complex II of the mitochondrial electron transport chain and is responsible for transferring electrons from succinate to ubiquinone (coenzyme Q).</text>
</comment>
<dbReference type="GO" id="GO:0046872">
    <property type="term" value="F:metal ion binding"/>
    <property type="evidence" value="ECO:0007669"/>
    <property type="project" value="UniProtKB-KW"/>
</dbReference>
<dbReference type="STRING" id="3075.A0A087SSZ1"/>
<evidence type="ECO:0000313" key="23">
    <source>
        <dbReference type="Proteomes" id="UP000279271"/>
    </source>
</evidence>
<comment type="cofactor">
    <cofactor evidence="17">
        <name>[3Fe-4S] cluster</name>
        <dbReference type="ChEBI" id="CHEBI:21137"/>
    </cofactor>
    <text evidence="17">Binds 1 [3Fe-4S] cluster.</text>
</comment>
<dbReference type="GO" id="GO:0009055">
    <property type="term" value="F:electron transfer activity"/>
    <property type="evidence" value="ECO:0007669"/>
    <property type="project" value="InterPro"/>
</dbReference>
<keyword evidence="15 17" id="KW-0003">3Fe-4S</keyword>
<dbReference type="GO" id="GO:0005743">
    <property type="term" value="C:mitochondrial inner membrane"/>
    <property type="evidence" value="ECO:0007669"/>
    <property type="project" value="UniProtKB-SubCell"/>
</dbReference>
<comment type="cofactor">
    <cofactor evidence="17">
        <name>[2Fe-2S] cluster</name>
        <dbReference type="ChEBI" id="CHEBI:190135"/>
    </cofactor>
    <text evidence="17">Binds 1 [2Fe-2S] cluster.</text>
</comment>
<gene>
    <name evidence="21" type="ORF">APUTEX25_003221</name>
    <name evidence="20" type="ORF">F751_4320</name>
</gene>
<dbReference type="FunFam" id="1.10.1060.10:FF:000001">
    <property type="entry name" value="Succinate dehydrogenase iron-sulfur subunit SdhB"/>
    <property type="match status" value="1"/>
</dbReference>
<keyword evidence="6" id="KW-0813">Transport</keyword>
<dbReference type="GO" id="GO:0008177">
    <property type="term" value="F:succinate dehydrogenase (quinone) activity"/>
    <property type="evidence" value="ECO:0007669"/>
    <property type="project" value="UniProtKB-EC"/>
</dbReference>
<dbReference type="OrthoDB" id="1696654at2759"/>
<keyword evidence="12" id="KW-0560">Oxidoreductase</keyword>
<keyword evidence="10 17" id="KW-0479">Metal-binding</keyword>
<evidence type="ECO:0000256" key="9">
    <source>
        <dbReference type="ARBA" id="ARBA00022714"/>
    </source>
</evidence>
<dbReference type="PROSITE" id="PS00197">
    <property type="entry name" value="2FE2S_FER_1"/>
    <property type="match status" value="1"/>
</dbReference>
<dbReference type="Proteomes" id="UP000028924">
    <property type="component" value="Unassembled WGS sequence"/>
</dbReference>
<evidence type="ECO:0000256" key="16">
    <source>
        <dbReference type="ARBA" id="ARBA00049220"/>
    </source>
</evidence>
<name>A0A087SSZ1_AUXPR</name>
<dbReference type="GO" id="GO:0045273">
    <property type="term" value="C:respiratory chain complex II (succinate dehydrogenase)"/>
    <property type="evidence" value="ECO:0007669"/>
    <property type="project" value="UniProtKB-ARBA"/>
</dbReference>
<dbReference type="EMBL" id="QOKY01000196">
    <property type="protein sequence ID" value="RMZ53687.1"/>
    <property type="molecule type" value="Genomic_DNA"/>
</dbReference>
<reference evidence="23" key="2">
    <citation type="journal article" date="2018" name="Algal Res.">
        <title>Characterization of plant carbon substrate utilization by Auxenochlorella protothecoides.</title>
        <authorList>
            <person name="Vogler B.W."/>
            <person name="Starkenburg S.R."/>
            <person name="Sudasinghe N."/>
            <person name="Schambach J.Y."/>
            <person name="Rollin J.A."/>
            <person name="Pattathil S."/>
            <person name="Barry A.N."/>
        </authorList>
    </citation>
    <scope>NUCLEOTIDE SEQUENCE [LARGE SCALE GENOMIC DNA]</scope>
    <source>
        <strain evidence="23">UTEX 25</strain>
    </source>
</reference>
<comment type="subcellular location">
    <subcellularLocation>
        <location evidence="2 17">Mitochondrion inner membrane</location>
        <topology evidence="2 17">Peripheral membrane protein</topology>
        <orientation evidence="2 17">Matrix side</orientation>
    </subcellularLocation>
</comment>
<dbReference type="GO" id="GO:0051537">
    <property type="term" value="F:2 iron, 2 sulfur cluster binding"/>
    <property type="evidence" value="ECO:0007669"/>
    <property type="project" value="UniProtKB-KW"/>
</dbReference>
<dbReference type="SUPFAM" id="SSF46548">
    <property type="entry name" value="alpha-helical ferredoxin"/>
    <property type="match status" value="1"/>
</dbReference>
<evidence type="ECO:0000256" key="2">
    <source>
        <dbReference type="ARBA" id="ARBA00004443"/>
    </source>
</evidence>
<dbReference type="Proteomes" id="UP000279271">
    <property type="component" value="Unassembled WGS sequence"/>
</dbReference>
<dbReference type="GO" id="GO:0051538">
    <property type="term" value="F:3 iron, 4 sulfur cluster binding"/>
    <property type="evidence" value="ECO:0007669"/>
    <property type="project" value="UniProtKB-KW"/>
</dbReference>
<evidence type="ECO:0000256" key="14">
    <source>
        <dbReference type="ARBA" id="ARBA00023014"/>
    </source>
</evidence>
<keyword evidence="8" id="KW-0816">Tricarboxylic acid cycle</keyword>
<organism evidence="20 22">
    <name type="scientific">Auxenochlorella protothecoides</name>
    <name type="common">Green microalga</name>
    <name type="synonym">Chlorella protothecoides</name>
    <dbReference type="NCBI Taxonomy" id="3075"/>
    <lineage>
        <taxon>Eukaryota</taxon>
        <taxon>Viridiplantae</taxon>
        <taxon>Chlorophyta</taxon>
        <taxon>core chlorophytes</taxon>
        <taxon>Trebouxiophyceae</taxon>
        <taxon>Chlorellales</taxon>
        <taxon>Chlorellaceae</taxon>
        <taxon>Auxenochlorella</taxon>
    </lineage>
</organism>
<evidence type="ECO:0000259" key="19">
    <source>
        <dbReference type="PROSITE" id="PS51379"/>
    </source>
</evidence>
<dbReference type="eggNOG" id="KOG3049">
    <property type="taxonomic scope" value="Eukaryota"/>
</dbReference>
<dbReference type="SUPFAM" id="SSF54292">
    <property type="entry name" value="2Fe-2S ferredoxin-like"/>
    <property type="match status" value="1"/>
</dbReference>
<keyword evidence="20" id="KW-0830">Ubiquinone</keyword>
<keyword evidence="11" id="KW-0249">Electron transport</keyword>